<feature type="signal peptide" evidence="1">
    <location>
        <begin position="1"/>
        <end position="25"/>
    </location>
</feature>
<reference evidence="2 3" key="1">
    <citation type="submission" date="2015-12" db="EMBL/GenBank/DDBJ databases">
        <title>Bacillus cereus Group isolate.</title>
        <authorList>
            <person name="Kovac J."/>
        </authorList>
    </citation>
    <scope>NUCLEOTIDE SEQUENCE [LARGE SCALE GENOMIC DNA]</scope>
    <source>
        <strain evidence="2 3">FSL K6-0073</strain>
    </source>
</reference>
<sequence>MKLQKSLKTVKVCILLLTCASFLFGCEHTVRTEENVIGQVVDRQIEKVKIEGDCTQIPIGDTGVFMPICDDDKEEEHFNVTVQAHGITTIFNDKSMFESKEKELPVIYIKEVGEESNKVYDERLILPY</sequence>
<dbReference type="RefSeq" id="WP_061662506.1">
    <property type="nucleotide sequence ID" value="NZ_LOMO01000001.1"/>
</dbReference>
<name>A0A9X0SQD5_BACCE</name>
<gene>
    <name evidence="2" type="ORF">AT268_32220</name>
</gene>
<evidence type="ECO:0000313" key="2">
    <source>
        <dbReference type="EMBL" id="KXY51168.1"/>
    </source>
</evidence>
<evidence type="ECO:0000313" key="3">
    <source>
        <dbReference type="Proteomes" id="UP000075476"/>
    </source>
</evidence>
<dbReference type="EMBL" id="LOMO01000001">
    <property type="protein sequence ID" value="KXY51168.1"/>
    <property type="molecule type" value="Genomic_DNA"/>
</dbReference>
<keyword evidence="1" id="KW-0732">Signal</keyword>
<protein>
    <submittedName>
        <fullName evidence="2">NADH dehydrogenase</fullName>
    </submittedName>
</protein>
<accession>A0A9X0SQD5</accession>
<feature type="chain" id="PRO_5040893739" evidence="1">
    <location>
        <begin position="26"/>
        <end position="128"/>
    </location>
</feature>
<proteinExistence type="predicted"/>
<dbReference type="Proteomes" id="UP000075476">
    <property type="component" value="Unassembled WGS sequence"/>
</dbReference>
<dbReference type="AlphaFoldDB" id="A0A9X0SQD5"/>
<organism evidence="2 3">
    <name type="scientific">Bacillus cereus</name>
    <dbReference type="NCBI Taxonomy" id="1396"/>
    <lineage>
        <taxon>Bacteria</taxon>
        <taxon>Bacillati</taxon>
        <taxon>Bacillota</taxon>
        <taxon>Bacilli</taxon>
        <taxon>Bacillales</taxon>
        <taxon>Bacillaceae</taxon>
        <taxon>Bacillus</taxon>
        <taxon>Bacillus cereus group</taxon>
    </lineage>
</organism>
<comment type="caution">
    <text evidence="2">The sequence shown here is derived from an EMBL/GenBank/DDBJ whole genome shotgun (WGS) entry which is preliminary data.</text>
</comment>
<evidence type="ECO:0000256" key="1">
    <source>
        <dbReference type="SAM" id="SignalP"/>
    </source>
</evidence>
<dbReference type="PROSITE" id="PS51257">
    <property type="entry name" value="PROKAR_LIPOPROTEIN"/>
    <property type="match status" value="1"/>
</dbReference>